<accession>A0AA39HJE3</accession>
<dbReference type="Proteomes" id="UP001175271">
    <property type="component" value="Unassembled WGS sequence"/>
</dbReference>
<sequence length="183" mass="20391">MVLLSNFASIPFMYADFVIAAALLVMLPTILLVSCSKESVRERFSGGSRSRELDSAETWTDRSKPKSPENDPSTKRVHSPVKSSFEGESSPWEKSQMSRRSDRDTITEEIWIPLGKTSKDQLPSSVMTSRLNLKVNRKPSPTPSLNKTRAVTFGAVRKVKSRDSLMHSTSMSSRGAFCVSPQY</sequence>
<feature type="transmembrane region" description="Helical" evidence="2">
    <location>
        <begin position="12"/>
        <end position="33"/>
    </location>
</feature>
<keyword evidence="4" id="KW-1185">Reference proteome</keyword>
<feature type="compositionally biased region" description="Basic and acidic residues" evidence="1">
    <location>
        <begin position="43"/>
        <end position="74"/>
    </location>
</feature>
<keyword evidence="2" id="KW-0812">Transmembrane</keyword>
<dbReference type="AlphaFoldDB" id="A0AA39HJE3"/>
<proteinExistence type="predicted"/>
<keyword evidence="2" id="KW-0472">Membrane</keyword>
<protein>
    <submittedName>
        <fullName evidence="3">Uncharacterized protein</fullName>
    </submittedName>
</protein>
<reference evidence="3" key="1">
    <citation type="submission" date="2023-06" db="EMBL/GenBank/DDBJ databases">
        <title>Genomic analysis of the entomopathogenic nematode Steinernema hermaphroditum.</title>
        <authorList>
            <person name="Schwarz E.M."/>
            <person name="Heppert J.K."/>
            <person name="Baniya A."/>
            <person name="Schwartz H.T."/>
            <person name="Tan C.-H."/>
            <person name="Antoshechkin I."/>
            <person name="Sternberg P.W."/>
            <person name="Goodrich-Blair H."/>
            <person name="Dillman A.R."/>
        </authorList>
    </citation>
    <scope>NUCLEOTIDE SEQUENCE</scope>
    <source>
        <strain evidence="3">PS9179</strain>
        <tissue evidence="3">Whole animal</tissue>
    </source>
</reference>
<name>A0AA39HJE3_9BILA</name>
<evidence type="ECO:0000256" key="1">
    <source>
        <dbReference type="SAM" id="MobiDB-lite"/>
    </source>
</evidence>
<keyword evidence="2" id="KW-1133">Transmembrane helix</keyword>
<gene>
    <name evidence="3" type="ORF">QR680_018912</name>
</gene>
<evidence type="ECO:0000256" key="2">
    <source>
        <dbReference type="SAM" id="Phobius"/>
    </source>
</evidence>
<comment type="caution">
    <text evidence="3">The sequence shown here is derived from an EMBL/GenBank/DDBJ whole genome shotgun (WGS) entry which is preliminary data.</text>
</comment>
<evidence type="ECO:0000313" key="3">
    <source>
        <dbReference type="EMBL" id="KAK0406958.1"/>
    </source>
</evidence>
<feature type="region of interest" description="Disordered" evidence="1">
    <location>
        <begin position="43"/>
        <end position="106"/>
    </location>
</feature>
<dbReference type="EMBL" id="JAUCMV010000004">
    <property type="protein sequence ID" value="KAK0406958.1"/>
    <property type="molecule type" value="Genomic_DNA"/>
</dbReference>
<evidence type="ECO:0000313" key="4">
    <source>
        <dbReference type="Proteomes" id="UP001175271"/>
    </source>
</evidence>
<organism evidence="3 4">
    <name type="scientific">Steinernema hermaphroditum</name>
    <dbReference type="NCBI Taxonomy" id="289476"/>
    <lineage>
        <taxon>Eukaryota</taxon>
        <taxon>Metazoa</taxon>
        <taxon>Ecdysozoa</taxon>
        <taxon>Nematoda</taxon>
        <taxon>Chromadorea</taxon>
        <taxon>Rhabditida</taxon>
        <taxon>Tylenchina</taxon>
        <taxon>Panagrolaimomorpha</taxon>
        <taxon>Strongyloidoidea</taxon>
        <taxon>Steinernematidae</taxon>
        <taxon>Steinernema</taxon>
    </lineage>
</organism>